<feature type="transmembrane region" description="Helical" evidence="1">
    <location>
        <begin position="107"/>
        <end position="129"/>
    </location>
</feature>
<name>A0A6G3T5P7_9ACTN</name>
<reference evidence="3 4" key="1">
    <citation type="submission" date="2020-01" db="EMBL/GenBank/DDBJ databases">
        <title>Insect and environment-associated Actinomycetes.</title>
        <authorList>
            <person name="Currrie C."/>
            <person name="Chevrette M."/>
            <person name="Carlson C."/>
            <person name="Stubbendieck R."/>
            <person name="Wendt-Pienkowski E."/>
        </authorList>
    </citation>
    <scope>NUCLEOTIDE SEQUENCE [LARGE SCALE GENOMIC DNA]</scope>
    <source>
        <strain evidence="3 4">SID7739</strain>
    </source>
</reference>
<dbReference type="InterPro" id="IPR046201">
    <property type="entry name" value="DUF6234"/>
</dbReference>
<evidence type="ECO:0000256" key="1">
    <source>
        <dbReference type="SAM" id="Phobius"/>
    </source>
</evidence>
<keyword evidence="1" id="KW-0812">Transmembrane</keyword>
<feature type="transmembrane region" description="Helical" evidence="1">
    <location>
        <begin position="82"/>
        <end position="100"/>
    </location>
</feature>
<accession>A0A6G3T5P7</accession>
<comment type="caution">
    <text evidence="3">The sequence shown here is derived from an EMBL/GenBank/DDBJ whole genome shotgun (WGS) entry which is preliminary data.</text>
</comment>
<dbReference type="Proteomes" id="UP000475666">
    <property type="component" value="Unassembled WGS sequence"/>
</dbReference>
<protein>
    <recommendedName>
        <fullName evidence="2">DUF6234 domain-containing protein</fullName>
    </recommendedName>
</protein>
<evidence type="ECO:0000313" key="3">
    <source>
        <dbReference type="EMBL" id="NEC31886.1"/>
    </source>
</evidence>
<dbReference type="AlphaFoldDB" id="A0A6G3T5P7"/>
<keyword evidence="1" id="KW-0472">Membrane</keyword>
<organism evidence="3 4">
    <name type="scientific">Streptomyces rubrogriseus</name>
    <dbReference type="NCBI Taxonomy" id="194673"/>
    <lineage>
        <taxon>Bacteria</taxon>
        <taxon>Bacillati</taxon>
        <taxon>Actinomycetota</taxon>
        <taxon>Actinomycetes</taxon>
        <taxon>Kitasatosporales</taxon>
        <taxon>Streptomycetaceae</taxon>
        <taxon>Streptomyces</taxon>
        <taxon>Streptomyces violaceoruber group</taxon>
    </lineage>
</organism>
<proteinExistence type="predicted"/>
<gene>
    <name evidence="3" type="ORF">G3I66_01585</name>
</gene>
<sequence>MCPFRVRARVADMDLPVAPPAFDATTGSGRRRRADLGADIGAGCGLVVLELIALVVIFGLWFLSGLSLDPAESVPPDPLWNYLAAVGGVGVLAGVAAAVAARAGAVVTVAGQAVVVGLVCVVVFGGVALQSHQDQRCRDVPAATGCTGSGQGGSPLT</sequence>
<evidence type="ECO:0000313" key="4">
    <source>
        <dbReference type="Proteomes" id="UP000475666"/>
    </source>
</evidence>
<dbReference type="Pfam" id="PF19747">
    <property type="entry name" value="DUF6234"/>
    <property type="match status" value="1"/>
</dbReference>
<feature type="transmembrane region" description="Helical" evidence="1">
    <location>
        <begin position="40"/>
        <end position="62"/>
    </location>
</feature>
<evidence type="ECO:0000259" key="2">
    <source>
        <dbReference type="Pfam" id="PF19747"/>
    </source>
</evidence>
<dbReference type="EMBL" id="JAAGMQ010000045">
    <property type="protein sequence ID" value="NEC31886.1"/>
    <property type="molecule type" value="Genomic_DNA"/>
</dbReference>
<feature type="domain" description="DUF6234" evidence="2">
    <location>
        <begin position="33"/>
        <end position="153"/>
    </location>
</feature>
<keyword evidence="1" id="KW-1133">Transmembrane helix</keyword>